<feature type="region of interest" description="Disordered" evidence="1">
    <location>
        <begin position="16"/>
        <end position="55"/>
    </location>
</feature>
<evidence type="ECO:0000313" key="2">
    <source>
        <dbReference type="EMBL" id="KAF6465793.1"/>
    </source>
</evidence>
<proteinExistence type="predicted"/>
<keyword evidence="3" id="KW-1185">Reference proteome</keyword>
<evidence type="ECO:0000256" key="1">
    <source>
        <dbReference type="SAM" id="MobiDB-lite"/>
    </source>
</evidence>
<dbReference type="AlphaFoldDB" id="A0A7J8H0G9"/>
<dbReference type="EMBL" id="JACASE010000005">
    <property type="protein sequence ID" value="KAF6465793.1"/>
    <property type="molecule type" value="Genomic_DNA"/>
</dbReference>
<sequence>MGSPVAGAPEVASAVGAVYDSTGLKPPRERRPWTPLLPVGTAGRQGLTPQRLDSARDRCATEKETSDMEALFLNLTQTQMTKGWTQGGRERLVCSGLAVLLHWAKLWAGPGCSPHGAAGGKAGPEPLTNEGLHFHRLFVA</sequence>
<dbReference type="Proteomes" id="UP000593571">
    <property type="component" value="Unassembled WGS sequence"/>
</dbReference>
<organism evidence="2 3">
    <name type="scientific">Rousettus aegyptiacus</name>
    <name type="common">Egyptian fruit bat</name>
    <name type="synonym">Pteropus aegyptiacus</name>
    <dbReference type="NCBI Taxonomy" id="9407"/>
    <lineage>
        <taxon>Eukaryota</taxon>
        <taxon>Metazoa</taxon>
        <taxon>Chordata</taxon>
        <taxon>Craniata</taxon>
        <taxon>Vertebrata</taxon>
        <taxon>Euteleostomi</taxon>
        <taxon>Mammalia</taxon>
        <taxon>Eutheria</taxon>
        <taxon>Laurasiatheria</taxon>
        <taxon>Chiroptera</taxon>
        <taxon>Yinpterochiroptera</taxon>
        <taxon>Pteropodoidea</taxon>
        <taxon>Pteropodidae</taxon>
        <taxon>Rousettinae</taxon>
        <taxon>Rousettus</taxon>
    </lineage>
</organism>
<protein>
    <submittedName>
        <fullName evidence="2">Uncharacterized protein</fullName>
    </submittedName>
</protein>
<name>A0A7J8H0G9_ROUAE</name>
<reference evidence="2 3" key="1">
    <citation type="journal article" date="2020" name="Nature">
        <title>Six reference-quality genomes reveal evolution of bat adaptations.</title>
        <authorList>
            <person name="Jebb D."/>
            <person name="Huang Z."/>
            <person name="Pippel M."/>
            <person name="Hughes G.M."/>
            <person name="Lavrichenko K."/>
            <person name="Devanna P."/>
            <person name="Winkler S."/>
            <person name="Jermiin L.S."/>
            <person name="Skirmuntt E.C."/>
            <person name="Katzourakis A."/>
            <person name="Burkitt-Gray L."/>
            <person name="Ray D.A."/>
            <person name="Sullivan K.A.M."/>
            <person name="Roscito J.G."/>
            <person name="Kirilenko B.M."/>
            <person name="Davalos L.M."/>
            <person name="Corthals A.P."/>
            <person name="Power M.L."/>
            <person name="Jones G."/>
            <person name="Ransome R.D."/>
            <person name="Dechmann D.K.N."/>
            <person name="Locatelli A.G."/>
            <person name="Puechmaille S.J."/>
            <person name="Fedrigo O."/>
            <person name="Jarvis E.D."/>
            <person name="Hiller M."/>
            <person name="Vernes S.C."/>
            <person name="Myers E.W."/>
            <person name="Teeling E.C."/>
        </authorList>
    </citation>
    <scope>NUCLEOTIDE SEQUENCE [LARGE SCALE GENOMIC DNA]</scope>
    <source>
        <strain evidence="2">MRouAeg1</strain>
        <tissue evidence="2">Muscle</tissue>
    </source>
</reference>
<accession>A0A7J8H0G9</accession>
<evidence type="ECO:0000313" key="3">
    <source>
        <dbReference type="Proteomes" id="UP000593571"/>
    </source>
</evidence>
<gene>
    <name evidence="2" type="ORF">HJG63_011206</name>
</gene>
<comment type="caution">
    <text evidence="2">The sequence shown here is derived from an EMBL/GenBank/DDBJ whole genome shotgun (WGS) entry which is preliminary data.</text>
</comment>